<dbReference type="SUPFAM" id="SSF53784">
    <property type="entry name" value="Phosphofructokinase"/>
    <property type="match status" value="1"/>
</dbReference>
<evidence type="ECO:0000256" key="4">
    <source>
        <dbReference type="ARBA" id="ARBA00022777"/>
    </source>
</evidence>
<dbReference type="Gene3D" id="3.40.50.460">
    <property type="entry name" value="Phosphofructokinase domain"/>
    <property type="match status" value="1"/>
</dbReference>
<comment type="cofactor">
    <cofactor evidence="1">
        <name>Mg(2+)</name>
        <dbReference type="ChEBI" id="CHEBI:18420"/>
    </cofactor>
</comment>
<feature type="domain" description="Phosphofructokinase" evidence="7">
    <location>
        <begin position="4"/>
        <end position="309"/>
    </location>
</feature>
<dbReference type="RefSeq" id="WP_250097744.1">
    <property type="nucleotide sequence ID" value="NZ_JAKRYL010000020.1"/>
</dbReference>
<comment type="similarity">
    <text evidence="6">Belongs to the phosphofructokinase type A (PFKA) family.</text>
</comment>
<evidence type="ECO:0000256" key="1">
    <source>
        <dbReference type="ARBA" id="ARBA00001946"/>
    </source>
</evidence>
<dbReference type="PRINTS" id="PR00476">
    <property type="entry name" value="PHFRCTKINASE"/>
</dbReference>
<name>A0A9X2CV54_9BACI</name>
<dbReference type="Gene3D" id="3.40.50.450">
    <property type="match status" value="1"/>
</dbReference>
<dbReference type="GO" id="GO:0046872">
    <property type="term" value="F:metal ion binding"/>
    <property type="evidence" value="ECO:0007669"/>
    <property type="project" value="UniProtKB-KW"/>
</dbReference>
<comment type="caution">
    <text evidence="8">The sequence shown here is derived from an EMBL/GenBank/DDBJ whole genome shotgun (WGS) entry which is preliminary data.</text>
</comment>
<dbReference type="NCBIfam" id="NF010675">
    <property type="entry name" value="PRK14072.1"/>
    <property type="match status" value="1"/>
</dbReference>
<dbReference type="EC" id="2.7.1.90" evidence="8"/>
<dbReference type="AlphaFoldDB" id="A0A9X2CV54"/>
<evidence type="ECO:0000256" key="5">
    <source>
        <dbReference type="ARBA" id="ARBA00022842"/>
    </source>
</evidence>
<evidence type="ECO:0000313" key="9">
    <source>
        <dbReference type="Proteomes" id="UP001139150"/>
    </source>
</evidence>
<dbReference type="GO" id="GO:0006002">
    <property type="term" value="P:fructose 6-phosphate metabolic process"/>
    <property type="evidence" value="ECO:0007669"/>
    <property type="project" value="InterPro"/>
</dbReference>
<evidence type="ECO:0000256" key="6">
    <source>
        <dbReference type="ARBA" id="ARBA00038478"/>
    </source>
</evidence>
<keyword evidence="2 8" id="KW-0808">Transferase</keyword>
<dbReference type="InterPro" id="IPR050929">
    <property type="entry name" value="PFKA"/>
</dbReference>
<keyword evidence="9" id="KW-1185">Reference proteome</keyword>
<evidence type="ECO:0000259" key="7">
    <source>
        <dbReference type="Pfam" id="PF00365"/>
    </source>
</evidence>
<keyword evidence="5" id="KW-0460">Magnesium</keyword>
<dbReference type="Pfam" id="PF00365">
    <property type="entry name" value="PFK"/>
    <property type="match status" value="1"/>
</dbReference>
<dbReference type="EMBL" id="JAKRYL010000020">
    <property type="protein sequence ID" value="MCL7748857.1"/>
    <property type="molecule type" value="Genomic_DNA"/>
</dbReference>
<dbReference type="Proteomes" id="UP001139150">
    <property type="component" value="Unassembled WGS sequence"/>
</dbReference>
<sequence>MRKKILIGQAGGPTAVINASLAAFVEELSHLHHISYIVNGYEGLANNNIVNGTDALHDQIIQHRNVPGACLGSGRYPSDETAIKKSLKTIMDRNVDVLVMIGGNGTMAALAQIEQLARENKYKLQVIGIPKTVDNDLGGTDHAPGFASAASYVAQSCVDNSRDLMAMNNFEQVRIIETMGRNSGWLAAASGFFTQHVSEGPHYIGLPEKSFDLEEFLEVVKSSIDKYGYCLAVVSEGVRLPNGLSRSKEVNGREVLGGVAETLKCIIEEGMGVNVRAETLGINQRCLSLDSSSIDFQEAEQCGTFAAKLLQNNITGVMVSFSRGEDSLNYMNLIDVPLRDVLAAGERKLPDEFIKDLPKYYKWLSPLIAKNHMVYPTPIIKGDVYAET</sequence>
<evidence type="ECO:0000256" key="3">
    <source>
        <dbReference type="ARBA" id="ARBA00022723"/>
    </source>
</evidence>
<organism evidence="8 9">
    <name type="scientific">Halalkalibacter alkaliphilus</name>
    <dbReference type="NCBI Taxonomy" id="2917993"/>
    <lineage>
        <taxon>Bacteria</taxon>
        <taxon>Bacillati</taxon>
        <taxon>Bacillota</taxon>
        <taxon>Bacilli</taxon>
        <taxon>Bacillales</taxon>
        <taxon>Bacillaceae</taxon>
        <taxon>Halalkalibacter</taxon>
    </lineage>
</organism>
<keyword evidence="3" id="KW-0479">Metal-binding</keyword>
<accession>A0A9X2CV54</accession>
<dbReference type="InterPro" id="IPR022953">
    <property type="entry name" value="ATP_PFK"/>
</dbReference>
<dbReference type="PANTHER" id="PTHR45770">
    <property type="entry name" value="ATP-DEPENDENT 6-PHOSPHOFRUCTOKINASE 1"/>
    <property type="match status" value="1"/>
</dbReference>
<proteinExistence type="inferred from homology"/>
<evidence type="ECO:0000313" key="8">
    <source>
        <dbReference type="EMBL" id="MCL7748857.1"/>
    </source>
</evidence>
<dbReference type="InterPro" id="IPR000023">
    <property type="entry name" value="Phosphofructokinase_dom"/>
</dbReference>
<keyword evidence="4" id="KW-0418">Kinase</keyword>
<evidence type="ECO:0000256" key="2">
    <source>
        <dbReference type="ARBA" id="ARBA00022679"/>
    </source>
</evidence>
<gene>
    <name evidence="8" type="ORF">MF646_17195</name>
</gene>
<dbReference type="InterPro" id="IPR035966">
    <property type="entry name" value="PKF_sf"/>
</dbReference>
<protein>
    <submittedName>
        <fullName evidence="8">Diphosphate--fructose-6-phosphate 1-phosphotransferase</fullName>
        <ecNumber evidence="8">2.7.1.90</ecNumber>
    </submittedName>
</protein>
<dbReference type="GO" id="GO:0003872">
    <property type="term" value="F:6-phosphofructokinase activity"/>
    <property type="evidence" value="ECO:0007669"/>
    <property type="project" value="InterPro"/>
</dbReference>
<dbReference type="GO" id="GO:0047334">
    <property type="term" value="F:diphosphate-fructose-6-phosphate 1-phosphotransferase activity"/>
    <property type="evidence" value="ECO:0007669"/>
    <property type="project" value="UniProtKB-EC"/>
</dbReference>
<reference evidence="8" key="1">
    <citation type="submission" date="2022-02" db="EMBL/GenBank/DDBJ databases">
        <title>Halalkalibacter sp. nov. isolated from Lonar Lake, India.</title>
        <authorList>
            <person name="Joshi A."/>
            <person name="Thite S."/>
            <person name="Lodha T."/>
        </authorList>
    </citation>
    <scope>NUCLEOTIDE SEQUENCE</scope>
    <source>
        <strain evidence="8">MEB205</strain>
    </source>
</reference>
<dbReference type="PIRSF" id="PIRSF036483">
    <property type="entry name" value="PFK_XF0274"/>
    <property type="match status" value="1"/>
</dbReference>